<evidence type="ECO:0000313" key="1">
    <source>
        <dbReference type="EMBL" id="AOV61996.1"/>
    </source>
</evidence>
<sequence>MVRNCILCSAYFWSMARCFLRFNFQMIELSLITLLNTMAPRYCEYKRSGLNDTKATLLSYSEMHDEYPSAAIRKAVLNGRGLEAIAVAMVATTCPLDAIKDND</sequence>
<proteinExistence type="predicted"/>
<dbReference type="Proteomes" id="UP000203902">
    <property type="component" value="Segment"/>
</dbReference>
<dbReference type="GeneID" id="30308126"/>
<dbReference type="EMBL" id="KU686212">
    <property type="protein sequence ID" value="AOV61996.1"/>
    <property type="molecule type" value="Genomic_DNA"/>
</dbReference>
<dbReference type="RefSeq" id="YP_009323005.1">
    <property type="nucleotide sequence ID" value="NC_031927.1"/>
</dbReference>
<reference evidence="1 2" key="1">
    <citation type="journal article" date="2016" name="Virology">
        <title>The genomic content and context of auxiliary metabolic genes in marine cyanomyoviruses.</title>
        <authorList>
            <person name="Crummett L.T."/>
            <person name="Puxty R.J."/>
            <person name="Weihe C."/>
            <person name="Marston M.F."/>
            <person name="Martiny J.B."/>
        </authorList>
    </citation>
    <scope>NUCLEOTIDE SEQUENCE [LARGE SCALE GENOMIC DNA]</scope>
    <source>
        <strain evidence="1">0910CC49</strain>
    </source>
</reference>
<keyword evidence="2" id="KW-1185">Reference proteome</keyword>
<protein>
    <submittedName>
        <fullName evidence="1">Uncharacterized protein</fullName>
    </submittedName>
</protein>
<name>A0A1D8KTL4_9CAUD</name>
<gene>
    <name evidence="1" type="ORF">C490910_072</name>
</gene>
<evidence type="ECO:0000313" key="2">
    <source>
        <dbReference type="Proteomes" id="UP000203902"/>
    </source>
</evidence>
<organism evidence="1 2">
    <name type="scientific">Synechococcus phage S-CAM7</name>
    <dbReference type="NCBI Taxonomy" id="1883368"/>
    <lineage>
        <taxon>Viruses</taxon>
        <taxon>Duplodnaviria</taxon>
        <taxon>Heunggongvirae</taxon>
        <taxon>Uroviricota</taxon>
        <taxon>Caudoviricetes</taxon>
        <taxon>Pantevenvirales</taxon>
        <taxon>Kyanoviridae</taxon>
        <taxon>Mazuvirus</taxon>
        <taxon>Mazuvirus scam7</taxon>
    </lineage>
</organism>
<accession>A0A1D8KTL4</accession>
<dbReference type="KEGG" id="vg:30308126"/>